<dbReference type="PANTHER" id="PTHR41913">
    <property type="entry name" value="DUF1684 DOMAIN-CONTAINING PROTEIN"/>
    <property type="match status" value="1"/>
</dbReference>
<dbReference type="EMBL" id="BMXF01000001">
    <property type="protein sequence ID" value="GHB58643.1"/>
    <property type="molecule type" value="Genomic_DNA"/>
</dbReference>
<evidence type="ECO:0000313" key="2">
    <source>
        <dbReference type="Proteomes" id="UP000598271"/>
    </source>
</evidence>
<comment type="caution">
    <text evidence="1">The sequence shown here is derived from an EMBL/GenBank/DDBJ whole genome shotgun (WGS) entry which is preliminary data.</text>
</comment>
<reference evidence="1 2" key="1">
    <citation type="journal article" date="2014" name="Int. J. Syst. Evol. Microbiol.">
        <title>Complete genome sequence of Corynebacterium casei LMG S-19264T (=DSM 44701T), isolated from a smear-ripened cheese.</title>
        <authorList>
            <consortium name="US DOE Joint Genome Institute (JGI-PGF)"/>
            <person name="Walter F."/>
            <person name="Albersmeier A."/>
            <person name="Kalinowski J."/>
            <person name="Ruckert C."/>
        </authorList>
    </citation>
    <scope>NUCLEOTIDE SEQUENCE [LARGE SCALE GENOMIC DNA]</scope>
    <source>
        <strain evidence="1 2">KCTC 12866</strain>
    </source>
</reference>
<protein>
    <recommendedName>
        <fullName evidence="3">DUF1684 domain-containing protein</fullName>
    </recommendedName>
</protein>
<name>A0A8J3D4I0_9BACT</name>
<dbReference type="Proteomes" id="UP000598271">
    <property type="component" value="Unassembled WGS sequence"/>
</dbReference>
<proteinExistence type="predicted"/>
<evidence type="ECO:0008006" key="3">
    <source>
        <dbReference type="Google" id="ProtNLM"/>
    </source>
</evidence>
<keyword evidence="2" id="KW-1185">Reference proteome</keyword>
<accession>A0A8J3D4I0</accession>
<dbReference type="AlphaFoldDB" id="A0A8J3D4I0"/>
<sequence>MKYVLLFGLTFILAAARAQDFEKRIASHRQEYKEEFLKTPNSPLKEGDLTYLRFFEPDSTYRLRAKFVATPGSEPFAMLTYSGMRKQYVKYGELHFELAGKEQTLNVYQSLDLRKMPQYRDYLFVPFKDLTNAQKTYGGGRYLDFRMKDIEGDNCVLDFNKAYNPYCAYSEGYNCPIPPRENHLEAKVEAGEMNFGKEH</sequence>
<gene>
    <name evidence="1" type="ORF">GCM10007390_10170</name>
</gene>
<dbReference type="InterPro" id="IPR012467">
    <property type="entry name" value="DUF1684"/>
</dbReference>
<dbReference type="Pfam" id="PF07920">
    <property type="entry name" value="DUF1684"/>
    <property type="match status" value="1"/>
</dbReference>
<evidence type="ECO:0000313" key="1">
    <source>
        <dbReference type="EMBL" id="GHB58643.1"/>
    </source>
</evidence>
<organism evidence="1 2">
    <name type="scientific">Persicitalea jodogahamensis</name>
    <dbReference type="NCBI Taxonomy" id="402147"/>
    <lineage>
        <taxon>Bacteria</taxon>
        <taxon>Pseudomonadati</taxon>
        <taxon>Bacteroidota</taxon>
        <taxon>Cytophagia</taxon>
        <taxon>Cytophagales</taxon>
        <taxon>Spirosomataceae</taxon>
        <taxon>Persicitalea</taxon>
    </lineage>
</organism>
<dbReference type="PANTHER" id="PTHR41913:SF1">
    <property type="entry name" value="DUF1684 DOMAIN-CONTAINING PROTEIN"/>
    <property type="match status" value="1"/>
</dbReference>
<dbReference type="RefSeq" id="WP_189563250.1">
    <property type="nucleotide sequence ID" value="NZ_BMXF01000001.1"/>
</dbReference>